<name>A0AAW1UFI6_9CUCU</name>
<feature type="compositionally biased region" description="Polar residues" evidence="1">
    <location>
        <begin position="320"/>
        <end position="340"/>
    </location>
</feature>
<feature type="region of interest" description="Disordered" evidence="1">
    <location>
        <begin position="149"/>
        <end position="257"/>
    </location>
</feature>
<sequence>MNITLESSEKKRISQNEKSSPDESSLISVTPLTSEMTVPKVKLSPLECEDILPEKPQQKSESQKNYDTSVPKVYSQEQTVTQIQKYGLELAKSDALIITKKQSAINSAEEKSSSPKGKFVLGQSLGTSELPAEYNMNTTSEYFEEELMRQNEKRNIEESSVKSVTPSTSEELFLTDPKGKLSPFRSKDISAIKPQQKSESLKNYDTNAPKDSAEKEPVTPTKKYALEPANSDTAATAKVSFPIDSDEERSSSTREGFVFASVSEDKLTRQHEISSHSLSPTKTVTPFIVEKQFDTDSNEKIMHLRIEDISPVRPKDKSESSVTHIKNVPTESPQMESVSQTEQYISELAMSNTSMITKRKSNSDTVTKESFSLIEEVLIEQSLTTSELTTERNINTPQKSDEDKLLLQNESSHFEQSSVKSVTSLTTEKRYFTDSEQKISPLQSKYISPLEPHLKLESPQNYEAKVPKNLPKKNP</sequence>
<feature type="compositionally biased region" description="Polar residues" evidence="1">
    <location>
        <begin position="408"/>
        <end position="420"/>
    </location>
</feature>
<feature type="region of interest" description="Disordered" evidence="1">
    <location>
        <begin position="47"/>
        <end position="70"/>
    </location>
</feature>
<proteinExistence type="predicted"/>
<evidence type="ECO:0000313" key="3">
    <source>
        <dbReference type="Proteomes" id="UP001431783"/>
    </source>
</evidence>
<feature type="region of interest" description="Disordered" evidence="1">
    <location>
        <begin position="450"/>
        <end position="475"/>
    </location>
</feature>
<feature type="compositionally biased region" description="Basic and acidic residues" evidence="1">
    <location>
        <begin position="52"/>
        <end position="64"/>
    </location>
</feature>
<keyword evidence="3" id="KW-1185">Reference proteome</keyword>
<feature type="compositionally biased region" description="Polar residues" evidence="1">
    <location>
        <begin position="161"/>
        <end position="170"/>
    </location>
</feature>
<dbReference type="Proteomes" id="UP001431783">
    <property type="component" value="Unassembled WGS sequence"/>
</dbReference>
<evidence type="ECO:0000256" key="1">
    <source>
        <dbReference type="SAM" id="MobiDB-lite"/>
    </source>
</evidence>
<accession>A0AAW1UFI6</accession>
<evidence type="ECO:0000313" key="2">
    <source>
        <dbReference type="EMBL" id="KAK9878039.1"/>
    </source>
</evidence>
<feature type="compositionally biased region" description="Basic and acidic residues" evidence="1">
    <location>
        <begin position="304"/>
        <end position="319"/>
    </location>
</feature>
<feature type="compositionally biased region" description="Basic and acidic residues" evidence="1">
    <location>
        <begin position="7"/>
        <end position="21"/>
    </location>
</feature>
<protein>
    <submittedName>
        <fullName evidence="2">Uncharacterized protein</fullName>
    </submittedName>
</protein>
<organism evidence="2 3">
    <name type="scientific">Henosepilachna vigintioctopunctata</name>
    <dbReference type="NCBI Taxonomy" id="420089"/>
    <lineage>
        <taxon>Eukaryota</taxon>
        <taxon>Metazoa</taxon>
        <taxon>Ecdysozoa</taxon>
        <taxon>Arthropoda</taxon>
        <taxon>Hexapoda</taxon>
        <taxon>Insecta</taxon>
        <taxon>Pterygota</taxon>
        <taxon>Neoptera</taxon>
        <taxon>Endopterygota</taxon>
        <taxon>Coleoptera</taxon>
        <taxon>Polyphaga</taxon>
        <taxon>Cucujiformia</taxon>
        <taxon>Coccinelloidea</taxon>
        <taxon>Coccinellidae</taxon>
        <taxon>Epilachninae</taxon>
        <taxon>Epilachnini</taxon>
        <taxon>Henosepilachna</taxon>
    </lineage>
</organism>
<reference evidence="2 3" key="1">
    <citation type="submission" date="2023-03" db="EMBL/GenBank/DDBJ databases">
        <title>Genome insight into feeding habits of ladybird beetles.</title>
        <authorList>
            <person name="Li H.-S."/>
            <person name="Huang Y.-H."/>
            <person name="Pang H."/>
        </authorList>
    </citation>
    <scope>NUCLEOTIDE SEQUENCE [LARGE SCALE GENOMIC DNA]</scope>
    <source>
        <strain evidence="2">SYSU_2023b</strain>
        <tissue evidence="2">Whole body</tissue>
    </source>
</reference>
<comment type="caution">
    <text evidence="2">The sequence shown here is derived from an EMBL/GenBank/DDBJ whole genome shotgun (WGS) entry which is preliminary data.</text>
</comment>
<feature type="compositionally biased region" description="Basic and acidic residues" evidence="1">
    <location>
        <begin position="149"/>
        <end position="160"/>
    </location>
</feature>
<feature type="region of interest" description="Disordered" evidence="1">
    <location>
        <begin position="1"/>
        <end position="31"/>
    </location>
</feature>
<dbReference type="AlphaFoldDB" id="A0AAW1UFI6"/>
<feature type="region of interest" description="Disordered" evidence="1">
    <location>
        <begin position="304"/>
        <end position="340"/>
    </location>
</feature>
<feature type="compositionally biased region" description="Polar residues" evidence="1">
    <location>
        <begin position="22"/>
        <end position="31"/>
    </location>
</feature>
<dbReference type="EMBL" id="JARQZJ010000045">
    <property type="protein sequence ID" value="KAK9878039.1"/>
    <property type="molecule type" value="Genomic_DNA"/>
</dbReference>
<gene>
    <name evidence="2" type="ORF">WA026_020667</name>
</gene>
<feature type="compositionally biased region" description="Polar residues" evidence="1">
    <location>
        <begin position="193"/>
        <end position="206"/>
    </location>
</feature>
<feature type="region of interest" description="Disordered" evidence="1">
    <location>
        <begin position="384"/>
        <end position="420"/>
    </location>
</feature>